<keyword evidence="2" id="KW-0489">Methyltransferase</keyword>
<gene>
    <name evidence="2" type="ORF">H8L47_12660</name>
</gene>
<evidence type="ECO:0000313" key="3">
    <source>
        <dbReference type="Proteomes" id="UP000646911"/>
    </source>
</evidence>
<dbReference type="Gene3D" id="3.40.50.720">
    <property type="entry name" value="NAD(P)-binding Rossmann-like Domain"/>
    <property type="match status" value="1"/>
</dbReference>
<dbReference type="Pfam" id="PF08484">
    <property type="entry name" value="Methyltransf_14"/>
    <property type="match status" value="1"/>
</dbReference>
<keyword evidence="3" id="KW-1185">Reference proteome</keyword>
<comment type="caution">
    <text evidence="2">The sequence shown here is derived from an EMBL/GenBank/DDBJ whole genome shotgun (WGS) entry which is preliminary data.</text>
</comment>
<dbReference type="InterPro" id="IPR013691">
    <property type="entry name" value="MeTrfase_14"/>
</dbReference>
<organism evidence="2 3">
    <name type="scientific">Undibacterium umbellatum</name>
    <dbReference type="NCBI Taxonomy" id="2762300"/>
    <lineage>
        <taxon>Bacteria</taxon>
        <taxon>Pseudomonadati</taxon>
        <taxon>Pseudomonadota</taxon>
        <taxon>Betaproteobacteria</taxon>
        <taxon>Burkholderiales</taxon>
        <taxon>Oxalobacteraceae</taxon>
        <taxon>Undibacterium</taxon>
    </lineage>
</organism>
<evidence type="ECO:0000313" key="2">
    <source>
        <dbReference type="EMBL" id="MBC3908411.1"/>
    </source>
</evidence>
<dbReference type="Gene3D" id="3.40.50.150">
    <property type="entry name" value="Vaccinia Virus protein VP39"/>
    <property type="match status" value="1"/>
</dbReference>
<protein>
    <submittedName>
        <fullName evidence="2">Methyltransferase domain-containing protein</fullName>
    </submittedName>
</protein>
<dbReference type="SUPFAM" id="SSF53335">
    <property type="entry name" value="S-adenosyl-L-methionine-dependent methyltransferases"/>
    <property type="match status" value="1"/>
</dbReference>
<dbReference type="GO" id="GO:0032259">
    <property type="term" value="P:methylation"/>
    <property type="evidence" value="ECO:0007669"/>
    <property type="project" value="UniProtKB-KW"/>
</dbReference>
<proteinExistence type="predicted"/>
<dbReference type="Pfam" id="PF13489">
    <property type="entry name" value="Methyltransf_23"/>
    <property type="match status" value="1"/>
</dbReference>
<dbReference type="EMBL" id="JACOFX010000005">
    <property type="protein sequence ID" value="MBC3908411.1"/>
    <property type="molecule type" value="Genomic_DNA"/>
</dbReference>
<dbReference type="GO" id="GO:0008168">
    <property type="term" value="F:methyltransferase activity"/>
    <property type="evidence" value="ECO:0007669"/>
    <property type="project" value="UniProtKB-KW"/>
</dbReference>
<dbReference type="InterPro" id="IPR029063">
    <property type="entry name" value="SAM-dependent_MTases_sf"/>
</dbReference>
<feature type="domain" description="C-methyltransferase" evidence="1">
    <location>
        <begin position="249"/>
        <end position="347"/>
    </location>
</feature>
<dbReference type="Proteomes" id="UP000646911">
    <property type="component" value="Unassembled WGS sequence"/>
</dbReference>
<sequence length="359" mass="40075">MGKLLLPTVPNSPLSSIESEEKFGEMRLSLNEALGFVENAAFDTRLATYDDNYQNSQAHSGLFQAHMRNVLDILKAEFPPSSVLVEVGCGKGDFVELAQVDGHFVASGYDATYEGSNPRIQKRYLSADDNIQADIVVLRHVLEHIKAPHAFLMMLKQVFGNAAIYIEVPSYDWILDNQAFFDITYEHVNYFSKDALLALFDQAVRKTGLCFNGQYQYAIADINAVSAQFAYLYENGEWKDLDFEHLFPQLKEKISAIEERLAADSKLYIWGAATKGCMFLVHCMNQGKLIAQTGFAVDVNPQKCGKFLPGSHVQIQSKEAFFAAAKPGDLLLISNPNYQSEIVDEIRARGINGVDIMCL</sequence>
<reference evidence="2 3" key="1">
    <citation type="submission" date="2020-08" db="EMBL/GenBank/DDBJ databases">
        <title>Novel species isolated from subtropical streams in China.</title>
        <authorList>
            <person name="Lu H."/>
        </authorList>
    </citation>
    <scope>NUCLEOTIDE SEQUENCE [LARGE SCALE GENOMIC DNA]</scope>
    <source>
        <strain evidence="2 3">NL8W</strain>
    </source>
</reference>
<name>A0ABR6ZA10_9BURK</name>
<accession>A0ABR6ZA10</accession>
<keyword evidence="2" id="KW-0808">Transferase</keyword>
<evidence type="ECO:0000259" key="1">
    <source>
        <dbReference type="Pfam" id="PF08484"/>
    </source>
</evidence>